<organism evidence="2 3">
    <name type="scientific">Septoria linicola</name>
    <dbReference type="NCBI Taxonomy" id="215465"/>
    <lineage>
        <taxon>Eukaryota</taxon>
        <taxon>Fungi</taxon>
        <taxon>Dikarya</taxon>
        <taxon>Ascomycota</taxon>
        <taxon>Pezizomycotina</taxon>
        <taxon>Dothideomycetes</taxon>
        <taxon>Dothideomycetidae</taxon>
        <taxon>Mycosphaerellales</taxon>
        <taxon>Mycosphaerellaceae</taxon>
        <taxon>Septoria</taxon>
    </lineage>
</organism>
<evidence type="ECO:0000313" key="2">
    <source>
        <dbReference type="EMBL" id="USW47354.1"/>
    </source>
</evidence>
<name>A0A9Q9EEW3_9PEZI</name>
<gene>
    <name evidence="2" type="ORF">Slin15195_G006730</name>
</gene>
<dbReference type="Proteomes" id="UP001056384">
    <property type="component" value="Chromosome 1"/>
</dbReference>
<dbReference type="Pfam" id="PF00149">
    <property type="entry name" value="Metallophos"/>
    <property type="match status" value="1"/>
</dbReference>
<evidence type="ECO:0000259" key="1">
    <source>
        <dbReference type="Pfam" id="PF00149"/>
    </source>
</evidence>
<dbReference type="InterPro" id="IPR051693">
    <property type="entry name" value="UPF0046_metallophosphoest"/>
</dbReference>
<accession>A0A9Q9EEW3</accession>
<protein>
    <submittedName>
        <fullName evidence="2">Calcineurin-like phosphoesterase domain, ApaH type, metallo-dependent phosphatase</fullName>
    </submittedName>
</protein>
<dbReference type="Gene3D" id="3.60.21.10">
    <property type="match status" value="1"/>
</dbReference>
<dbReference type="EMBL" id="CP099418">
    <property type="protein sequence ID" value="USW47354.1"/>
    <property type="molecule type" value="Genomic_DNA"/>
</dbReference>
<sequence>MSSSRKIRVVCISDTHGHAPGEGYVLPKGDVLIHAGDLTNQGSLNEIRRAAKWLGEADFAAKIVVAGNHDLSLDPEYTLKHDSGWRVVPTEAEECRQLMNDTNVVYLQHAHATVHVPGKDVALRVFGSPYSSDRGKQNWAFQYFDGEAEATWKDIEANLDILITHTPPAGICDTSKHWQEGGCSALMKRLGQVRPSLHVNGHCHEGRGAAIIDWESNERTAWVDSSQGSKKLSRLDLTKLVPNSETAVVNASIMATSHGRGGKSFNKAMVVDLLVTDRLEKNNEMTY</sequence>
<dbReference type="InterPro" id="IPR004843">
    <property type="entry name" value="Calcineurin-like_PHP"/>
</dbReference>
<dbReference type="GO" id="GO:0016787">
    <property type="term" value="F:hydrolase activity"/>
    <property type="evidence" value="ECO:0007669"/>
    <property type="project" value="InterPro"/>
</dbReference>
<proteinExistence type="predicted"/>
<dbReference type="PANTHER" id="PTHR12905">
    <property type="entry name" value="METALLOPHOSPHOESTERASE"/>
    <property type="match status" value="1"/>
</dbReference>
<dbReference type="SUPFAM" id="SSF56300">
    <property type="entry name" value="Metallo-dependent phosphatases"/>
    <property type="match status" value="1"/>
</dbReference>
<dbReference type="AlphaFoldDB" id="A0A9Q9EEW3"/>
<feature type="domain" description="Calcineurin-like phosphoesterase" evidence="1">
    <location>
        <begin position="7"/>
        <end position="205"/>
    </location>
</feature>
<reference evidence="2" key="1">
    <citation type="submission" date="2022-06" db="EMBL/GenBank/DDBJ databases">
        <title>Complete genome sequences of two strains of the flax pathogen Septoria linicola.</title>
        <authorList>
            <person name="Lapalu N."/>
            <person name="Simon A."/>
            <person name="Demenou B."/>
            <person name="Paumier D."/>
            <person name="Guillot M.-P."/>
            <person name="Gout L."/>
            <person name="Valade R."/>
        </authorList>
    </citation>
    <scope>NUCLEOTIDE SEQUENCE</scope>
    <source>
        <strain evidence="2">SE15195</strain>
    </source>
</reference>
<keyword evidence="3" id="KW-1185">Reference proteome</keyword>
<dbReference type="PANTHER" id="PTHR12905:SF16">
    <property type="entry name" value="SER_THR PROTEIN PHOSPHATASE FAMILY PROTEIN (AFU_ORTHOLOGUE AFUA_1G06000)"/>
    <property type="match status" value="1"/>
</dbReference>
<dbReference type="InterPro" id="IPR029052">
    <property type="entry name" value="Metallo-depent_PP-like"/>
</dbReference>
<evidence type="ECO:0000313" key="3">
    <source>
        <dbReference type="Proteomes" id="UP001056384"/>
    </source>
</evidence>
<dbReference type="CDD" id="cd07379">
    <property type="entry name" value="MPP_239FB"/>
    <property type="match status" value="1"/>
</dbReference>